<evidence type="ECO:0000256" key="1">
    <source>
        <dbReference type="SAM" id="MobiDB-lite"/>
    </source>
</evidence>
<dbReference type="EMBL" id="JAHQIW010002393">
    <property type="protein sequence ID" value="KAJ1355237.1"/>
    <property type="molecule type" value="Genomic_DNA"/>
</dbReference>
<sequence length="88" mass="9492">MQSCKVYVLIIGSRLQLSTLRISASDYAHCRAHQNLSDCDDGDGRGGKDGGRRGGGDDEAGFANARIDFNAPDVMMVTLADFESYLSM</sequence>
<reference evidence="2" key="1">
    <citation type="submission" date="2021-06" db="EMBL/GenBank/DDBJ databases">
        <title>Parelaphostrongylus tenuis whole genome reference sequence.</title>
        <authorList>
            <person name="Garwood T.J."/>
            <person name="Larsen P.A."/>
            <person name="Fountain-Jones N.M."/>
            <person name="Garbe J.R."/>
            <person name="Macchietto M.G."/>
            <person name="Kania S.A."/>
            <person name="Gerhold R.W."/>
            <person name="Richards J.E."/>
            <person name="Wolf T.M."/>
        </authorList>
    </citation>
    <scope>NUCLEOTIDE SEQUENCE</scope>
    <source>
        <strain evidence="2">MNPRO001-30</strain>
        <tissue evidence="2">Meninges</tissue>
    </source>
</reference>
<accession>A0AAD5MUX5</accession>
<evidence type="ECO:0000313" key="2">
    <source>
        <dbReference type="EMBL" id="KAJ1355237.1"/>
    </source>
</evidence>
<gene>
    <name evidence="2" type="ORF">KIN20_012564</name>
</gene>
<protein>
    <submittedName>
        <fullName evidence="2">Uncharacterized protein</fullName>
    </submittedName>
</protein>
<name>A0AAD5MUX5_PARTN</name>
<organism evidence="2 3">
    <name type="scientific">Parelaphostrongylus tenuis</name>
    <name type="common">Meningeal worm</name>
    <dbReference type="NCBI Taxonomy" id="148309"/>
    <lineage>
        <taxon>Eukaryota</taxon>
        <taxon>Metazoa</taxon>
        <taxon>Ecdysozoa</taxon>
        <taxon>Nematoda</taxon>
        <taxon>Chromadorea</taxon>
        <taxon>Rhabditida</taxon>
        <taxon>Rhabditina</taxon>
        <taxon>Rhabditomorpha</taxon>
        <taxon>Strongyloidea</taxon>
        <taxon>Metastrongylidae</taxon>
        <taxon>Parelaphostrongylus</taxon>
    </lineage>
</organism>
<proteinExistence type="predicted"/>
<comment type="caution">
    <text evidence="2">The sequence shown here is derived from an EMBL/GenBank/DDBJ whole genome shotgun (WGS) entry which is preliminary data.</text>
</comment>
<keyword evidence="3" id="KW-1185">Reference proteome</keyword>
<evidence type="ECO:0000313" key="3">
    <source>
        <dbReference type="Proteomes" id="UP001196413"/>
    </source>
</evidence>
<feature type="compositionally biased region" description="Basic and acidic residues" evidence="1">
    <location>
        <begin position="42"/>
        <end position="56"/>
    </location>
</feature>
<feature type="region of interest" description="Disordered" evidence="1">
    <location>
        <begin position="35"/>
        <end position="60"/>
    </location>
</feature>
<dbReference type="AlphaFoldDB" id="A0AAD5MUX5"/>
<dbReference type="Proteomes" id="UP001196413">
    <property type="component" value="Unassembled WGS sequence"/>
</dbReference>